<evidence type="ECO:0008006" key="3">
    <source>
        <dbReference type="Google" id="ProtNLM"/>
    </source>
</evidence>
<evidence type="ECO:0000313" key="1">
    <source>
        <dbReference type="EMBL" id="KIW36048.1"/>
    </source>
</evidence>
<dbReference type="GeneID" id="27363704"/>
<keyword evidence="2" id="KW-1185">Reference proteome</keyword>
<sequence>MRALDFLAAHNLTHGKLNLTNIWVSRAGKVIIEPELCRRTSYHDKILGYRDVQDVGKITMTLVTKSTHSERKPDPQRYSLRLVDFLSQTLTESASHLLQHRFLKGHGRQGDLLSLCCQEA</sequence>
<reference evidence="1 2" key="1">
    <citation type="submission" date="2015-01" db="EMBL/GenBank/DDBJ databases">
        <title>The Genome Sequence of Exophiala oligosperma CBS72588.</title>
        <authorList>
            <consortium name="The Broad Institute Genomics Platform"/>
            <person name="Cuomo C."/>
            <person name="de Hoog S."/>
            <person name="Gorbushina A."/>
            <person name="Stielow B."/>
            <person name="Teixiera M."/>
            <person name="Abouelleil A."/>
            <person name="Chapman S.B."/>
            <person name="Priest M."/>
            <person name="Young S.K."/>
            <person name="Wortman J."/>
            <person name="Nusbaum C."/>
            <person name="Birren B."/>
        </authorList>
    </citation>
    <scope>NUCLEOTIDE SEQUENCE [LARGE SCALE GENOMIC DNA]</scope>
    <source>
        <strain evidence="1 2">CBS 72588</strain>
    </source>
</reference>
<name>A0A0D2CYD7_9EURO</name>
<dbReference type="SUPFAM" id="SSF56112">
    <property type="entry name" value="Protein kinase-like (PK-like)"/>
    <property type="match status" value="1"/>
</dbReference>
<evidence type="ECO:0000313" key="2">
    <source>
        <dbReference type="Proteomes" id="UP000053342"/>
    </source>
</evidence>
<gene>
    <name evidence="1" type="ORF">PV06_11630</name>
</gene>
<proteinExistence type="predicted"/>
<dbReference type="EMBL" id="KN847378">
    <property type="protein sequence ID" value="KIW36048.1"/>
    <property type="molecule type" value="Genomic_DNA"/>
</dbReference>
<dbReference type="HOGENOM" id="CLU_2096895_0_0_1"/>
<dbReference type="VEuPathDB" id="FungiDB:PV06_11630"/>
<dbReference type="RefSeq" id="XP_016256264.1">
    <property type="nucleotide sequence ID" value="XM_016413338.1"/>
</dbReference>
<dbReference type="OrthoDB" id="4226417at2759"/>
<dbReference type="Proteomes" id="UP000053342">
    <property type="component" value="Unassembled WGS sequence"/>
</dbReference>
<dbReference type="AlphaFoldDB" id="A0A0D2CYD7"/>
<protein>
    <recommendedName>
        <fullName evidence="3">Protein kinase domain-containing protein</fullName>
    </recommendedName>
</protein>
<dbReference type="InterPro" id="IPR011009">
    <property type="entry name" value="Kinase-like_dom_sf"/>
</dbReference>
<organism evidence="1 2">
    <name type="scientific">Exophiala oligosperma</name>
    <dbReference type="NCBI Taxonomy" id="215243"/>
    <lineage>
        <taxon>Eukaryota</taxon>
        <taxon>Fungi</taxon>
        <taxon>Dikarya</taxon>
        <taxon>Ascomycota</taxon>
        <taxon>Pezizomycotina</taxon>
        <taxon>Eurotiomycetes</taxon>
        <taxon>Chaetothyriomycetidae</taxon>
        <taxon>Chaetothyriales</taxon>
        <taxon>Herpotrichiellaceae</taxon>
        <taxon>Exophiala</taxon>
    </lineage>
</organism>
<accession>A0A0D2CYD7</accession>